<dbReference type="AlphaFoldDB" id="A0A834FRE0"/>
<gene>
    <name evidence="2" type="ORF">FQA47_001507</name>
</gene>
<name>A0A834FRE0_ORYME</name>
<evidence type="ECO:0000313" key="3">
    <source>
        <dbReference type="Proteomes" id="UP000646548"/>
    </source>
</evidence>
<dbReference type="Proteomes" id="UP000646548">
    <property type="component" value="Unassembled WGS sequence"/>
</dbReference>
<organism evidence="2 3">
    <name type="scientific">Oryzias melastigma</name>
    <name type="common">Marine medaka</name>
    <dbReference type="NCBI Taxonomy" id="30732"/>
    <lineage>
        <taxon>Eukaryota</taxon>
        <taxon>Metazoa</taxon>
        <taxon>Chordata</taxon>
        <taxon>Craniata</taxon>
        <taxon>Vertebrata</taxon>
        <taxon>Euteleostomi</taxon>
        <taxon>Actinopterygii</taxon>
        <taxon>Neopterygii</taxon>
        <taxon>Teleostei</taxon>
        <taxon>Neoteleostei</taxon>
        <taxon>Acanthomorphata</taxon>
        <taxon>Ovalentaria</taxon>
        <taxon>Atherinomorphae</taxon>
        <taxon>Beloniformes</taxon>
        <taxon>Adrianichthyidae</taxon>
        <taxon>Oryziinae</taxon>
        <taxon>Oryzias</taxon>
    </lineage>
</organism>
<reference evidence="2" key="1">
    <citation type="journal article" name="BMC Genomics">
        <title>Long-read sequencing and de novo genome assembly of marine medaka (Oryzias melastigma).</title>
        <authorList>
            <person name="Liang P."/>
            <person name="Saqib H.S.A."/>
            <person name="Ni X."/>
            <person name="Shen Y."/>
        </authorList>
    </citation>
    <scope>NUCLEOTIDE SEQUENCE</scope>
    <source>
        <strain evidence="2">Bigg-433</strain>
    </source>
</reference>
<evidence type="ECO:0000256" key="1">
    <source>
        <dbReference type="SAM" id="MobiDB-lite"/>
    </source>
</evidence>
<accession>A0A834FRE0</accession>
<evidence type="ECO:0000313" key="2">
    <source>
        <dbReference type="EMBL" id="KAF6739158.1"/>
    </source>
</evidence>
<comment type="caution">
    <text evidence="2">The sequence shown here is derived from an EMBL/GenBank/DDBJ whole genome shotgun (WGS) entry which is preliminary data.</text>
</comment>
<protein>
    <submittedName>
        <fullName evidence="2">Uncharacterized protein</fullName>
    </submittedName>
</protein>
<feature type="compositionally biased region" description="Gly residues" evidence="1">
    <location>
        <begin position="57"/>
        <end position="67"/>
    </location>
</feature>
<feature type="region of interest" description="Disordered" evidence="1">
    <location>
        <begin position="38"/>
        <end position="67"/>
    </location>
</feature>
<sequence>MYCRPSESCLLSGGSISKFAQTGPATCDGLYIRTRPRMKAGSQLSNSKTTDERVRGVSGGGSTNSVT</sequence>
<dbReference type="EMBL" id="WKFB01000015">
    <property type="protein sequence ID" value="KAF6739158.1"/>
    <property type="molecule type" value="Genomic_DNA"/>
</dbReference>
<proteinExistence type="predicted"/>